<dbReference type="GO" id="GO:0007005">
    <property type="term" value="P:mitochondrion organization"/>
    <property type="evidence" value="ECO:0007669"/>
    <property type="project" value="InterPro"/>
</dbReference>
<evidence type="ECO:0000313" key="1">
    <source>
        <dbReference type="EMBL" id="KHN14038.1"/>
    </source>
</evidence>
<dbReference type="PANTHER" id="PTHR13523:SF2">
    <property type="entry name" value="COILED-COIL-HELIX-COILED-COIL-HELIX DOMAIN CONTAINING 2, ISOFORM A-RELATED"/>
    <property type="match status" value="1"/>
</dbReference>
<gene>
    <name evidence="2" type="ORF">D0Y65_021519</name>
    <name evidence="1" type="ORF">glysoja_038094</name>
</gene>
<dbReference type="EMBL" id="QZWG01000008">
    <property type="protein sequence ID" value="RZB98654.1"/>
    <property type="molecule type" value="Genomic_DNA"/>
</dbReference>
<evidence type="ECO:0000313" key="3">
    <source>
        <dbReference type="Proteomes" id="UP000289340"/>
    </source>
</evidence>
<sequence>MPRGHGSSNGVNHAPRLAPIQGGDCGSLFRIVAEGITFGIGSAVAHRIVDLVFDPRSIQHETIVNGPVVVVTTPMTNSLSGDTCNAPTKAFQDSFRPILMILASTIGGQALVIIGSQSVCEKSS</sequence>
<reference evidence="1" key="1">
    <citation type="submission" date="2014-07" db="EMBL/GenBank/DDBJ databases">
        <title>Identification of a novel salt tolerance gene in wild soybean by whole-genome sequencing.</title>
        <authorList>
            <person name="Lam H.-M."/>
            <person name="Qi X."/>
            <person name="Li M.-W."/>
            <person name="Liu X."/>
            <person name="Xie M."/>
            <person name="Ni M."/>
            <person name="Xu X."/>
        </authorList>
    </citation>
    <scope>NUCLEOTIDE SEQUENCE [LARGE SCALE GENOMIC DNA]</scope>
    <source>
        <tissue evidence="1">Root</tissue>
    </source>
</reference>
<dbReference type="Proteomes" id="UP000053555">
    <property type="component" value="Unassembled WGS sequence"/>
</dbReference>
<dbReference type="AlphaFoldDB" id="A0A0B2Q227"/>
<dbReference type="Proteomes" id="UP000289340">
    <property type="component" value="Chromosome 8"/>
</dbReference>
<dbReference type="InterPro" id="IPR055304">
    <property type="entry name" value="CHCHD2/10-like"/>
</dbReference>
<organism evidence="1">
    <name type="scientific">Glycine soja</name>
    <name type="common">Wild soybean</name>
    <dbReference type="NCBI Taxonomy" id="3848"/>
    <lineage>
        <taxon>Eukaryota</taxon>
        <taxon>Viridiplantae</taxon>
        <taxon>Streptophyta</taxon>
        <taxon>Embryophyta</taxon>
        <taxon>Tracheophyta</taxon>
        <taxon>Spermatophyta</taxon>
        <taxon>Magnoliopsida</taxon>
        <taxon>eudicotyledons</taxon>
        <taxon>Gunneridae</taxon>
        <taxon>Pentapetalae</taxon>
        <taxon>rosids</taxon>
        <taxon>fabids</taxon>
        <taxon>Fabales</taxon>
        <taxon>Fabaceae</taxon>
        <taxon>Papilionoideae</taxon>
        <taxon>50 kb inversion clade</taxon>
        <taxon>NPAAA clade</taxon>
        <taxon>indigoferoid/millettioid clade</taxon>
        <taxon>Phaseoleae</taxon>
        <taxon>Glycine</taxon>
        <taxon>Glycine subgen. Soja</taxon>
    </lineage>
</organism>
<dbReference type="PANTHER" id="PTHR13523">
    <property type="entry name" value="COILED-COIL-HELIX-COILED-COIL-HELIX DOMAIN CONTAINING 2/NUR77"/>
    <property type="match status" value="1"/>
</dbReference>
<reference evidence="2 3" key="2">
    <citation type="submission" date="2018-09" db="EMBL/GenBank/DDBJ databases">
        <title>A high-quality reference genome of wild soybean provides a powerful tool to mine soybean genomes.</title>
        <authorList>
            <person name="Xie M."/>
            <person name="Chung C.Y.L."/>
            <person name="Li M.-W."/>
            <person name="Wong F.-L."/>
            <person name="Chan T.-F."/>
            <person name="Lam H.-M."/>
        </authorList>
    </citation>
    <scope>NUCLEOTIDE SEQUENCE [LARGE SCALE GENOMIC DNA]</scope>
    <source>
        <strain evidence="3">cv. W05</strain>
        <tissue evidence="2">Hypocotyl of etiolated seedlings</tissue>
    </source>
</reference>
<dbReference type="GO" id="GO:0005739">
    <property type="term" value="C:mitochondrion"/>
    <property type="evidence" value="ECO:0007669"/>
    <property type="project" value="TreeGrafter"/>
</dbReference>
<evidence type="ECO:0000313" key="2">
    <source>
        <dbReference type="EMBL" id="RZB98654.1"/>
    </source>
</evidence>
<proteinExistence type="predicted"/>
<accession>A0A0B2Q227</accession>
<dbReference type="GO" id="GO:0005634">
    <property type="term" value="C:nucleus"/>
    <property type="evidence" value="ECO:0007669"/>
    <property type="project" value="TreeGrafter"/>
</dbReference>
<dbReference type="EMBL" id="KN661972">
    <property type="protein sequence ID" value="KHN14038.1"/>
    <property type="molecule type" value="Genomic_DNA"/>
</dbReference>
<name>A0A0B2Q227_GLYSO</name>
<keyword evidence="3" id="KW-1185">Reference proteome</keyword>
<protein>
    <submittedName>
        <fullName evidence="1">Uncharacterized protein</fullName>
    </submittedName>
</protein>